<gene>
    <name evidence="7" type="ORF">AOZ06_15210</name>
</gene>
<evidence type="ECO:0000256" key="1">
    <source>
        <dbReference type="ARBA" id="ARBA00004651"/>
    </source>
</evidence>
<feature type="transmembrane region" description="Helical" evidence="5">
    <location>
        <begin position="203"/>
        <end position="232"/>
    </location>
</feature>
<dbReference type="OrthoDB" id="4082704at2"/>
<dbReference type="Gene3D" id="1.20.1250.20">
    <property type="entry name" value="MFS general substrate transporter like domains"/>
    <property type="match status" value="1"/>
</dbReference>
<dbReference type="GO" id="GO:0005886">
    <property type="term" value="C:plasma membrane"/>
    <property type="evidence" value="ECO:0007669"/>
    <property type="project" value="UniProtKB-SubCell"/>
</dbReference>
<proteinExistence type="predicted"/>
<feature type="transmembrane region" description="Helical" evidence="5">
    <location>
        <begin position="252"/>
        <end position="277"/>
    </location>
</feature>
<dbReference type="PANTHER" id="PTHR23501">
    <property type="entry name" value="MAJOR FACILITATOR SUPERFAMILY"/>
    <property type="match status" value="1"/>
</dbReference>
<feature type="transmembrane region" description="Helical" evidence="5">
    <location>
        <begin position="136"/>
        <end position="157"/>
    </location>
</feature>
<dbReference type="PROSITE" id="PS50850">
    <property type="entry name" value="MFS"/>
    <property type="match status" value="1"/>
</dbReference>
<dbReference type="KEGG" id="kphy:AOZ06_15210"/>
<evidence type="ECO:0000256" key="4">
    <source>
        <dbReference type="ARBA" id="ARBA00023136"/>
    </source>
</evidence>
<dbReference type="EMBL" id="CP012752">
    <property type="protein sequence ID" value="ALG08085.1"/>
    <property type="molecule type" value="Genomic_DNA"/>
</dbReference>
<dbReference type="RefSeq" id="WP_054289992.1">
    <property type="nucleotide sequence ID" value="NZ_CP012752.1"/>
</dbReference>
<accession>A0A0N9HMP8</accession>
<reference evidence="7 8" key="1">
    <citation type="submission" date="2015-07" db="EMBL/GenBank/DDBJ databases">
        <title>Genome sequencing of Kibdelosporangium phytohabitans.</title>
        <authorList>
            <person name="Qin S."/>
            <person name="Xing K."/>
        </authorList>
    </citation>
    <scope>NUCLEOTIDE SEQUENCE [LARGE SCALE GENOMIC DNA]</scope>
    <source>
        <strain evidence="7 8">KLBMP1111</strain>
    </source>
</reference>
<dbReference type="PANTHER" id="PTHR23501:SF197">
    <property type="entry name" value="COMD"/>
    <property type="match status" value="1"/>
</dbReference>
<sequence length="440" mass="45119">MNESRKRTILLATLVCALLAALDGTVTTTAMPRIAATLHGESDLTWAVTAYLLASTVTIPIYGRVADLYGRKTPMLTGLALFLIGSALCAAASTMPWLIVFRVVQGIGAGALMTVGMTLVRDLYPPSQARGMLRMQTLLAGMMVISFIGGPLAGGFVTDHWGWQWIFLGNLPIGLAAAAVLARFAPSSTVERTETGRFDYAGLALLSSGISFVLIGGWLLPAGLLALAVFVAVERKAEVPIVPLRLFGSRGYSAATAAGFLFTVAMMPAGLFLGVYFQQVLGYSATASGWLVLPLMGGMIIGNRLTAAVAIRSGRVRSALAAGAVLVVAGSAPLAMLDSGIPLWMTLTCTALIGFGAAPSMGGIAMVAQTTVDRRDIGAATAGLNLVKQFGGSTGLATGQALLAAQQVGGTIAIVGTIGGLLALAAVLAIPDVNLLASAH</sequence>
<feature type="transmembrane region" description="Helical" evidence="5">
    <location>
        <begin position="344"/>
        <end position="368"/>
    </location>
</feature>
<dbReference type="Pfam" id="PF07690">
    <property type="entry name" value="MFS_1"/>
    <property type="match status" value="1"/>
</dbReference>
<evidence type="ECO:0000256" key="5">
    <source>
        <dbReference type="SAM" id="Phobius"/>
    </source>
</evidence>
<keyword evidence="4 5" id="KW-0472">Membrane</keyword>
<keyword evidence="3 5" id="KW-1133">Transmembrane helix</keyword>
<dbReference type="InterPro" id="IPR036259">
    <property type="entry name" value="MFS_trans_sf"/>
</dbReference>
<name>A0A0N9HMP8_9PSEU</name>
<feature type="transmembrane region" description="Helical" evidence="5">
    <location>
        <begin position="44"/>
        <end position="63"/>
    </location>
</feature>
<evidence type="ECO:0000259" key="6">
    <source>
        <dbReference type="PROSITE" id="PS50850"/>
    </source>
</evidence>
<feature type="transmembrane region" description="Helical" evidence="5">
    <location>
        <begin position="163"/>
        <end position="182"/>
    </location>
</feature>
<organism evidence="7 8">
    <name type="scientific">Kibdelosporangium phytohabitans</name>
    <dbReference type="NCBI Taxonomy" id="860235"/>
    <lineage>
        <taxon>Bacteria</taxon>
        <taxon>Bacillati</taxon>
        <taxon>Actinomycetota</taxon>
        <taxon>Actinomycetes</taxon>
        <taxon>Pseudonocardiales</taxon>
        <taxon>Pseudonocardiaceae</taxon>
        <taxon>Kibdelosporangium</taxon>
    </lineage>
</organism>
<dbReference type="Gene3D" id="1.20.1720.10">
    <property type="entry name" value="Multidrug resistance protein D"/>
    <property type="match status" value="1"/>
</dbReference>
<dbReference type="GO" id="GO:0022857">
    <property type="term" value="F:transmembrane transporter activity"/>
    <property type="evidence" value="ECO:0007669"/>
    <property type="project" value="InterPro"/>
</dbReference>
<feature type="transmembrane region" description="Helical" evidence="5">
    <location>
        <begin position="289"/>
        <end position="311"/>
    </location>
</feature>
<feature type="transmembrane region" description="Helical" evidence="5">
    <location>
        <begin position="317"/>
        <end position="337"/>
    </location>
</feature>
<protein>
    <recommendedName>
        <fullName evidence="6">Major facilitator superfamily (MFS) profile domain-containing protein</fullName>
    </recommendedName>
</protein>
<evidence type="ECO:0000313" key="7">
    <source>
        <dbReference type="EMBL" id="ALG08085.1"/>
    </source>
</evidence>
<keyword evidence="2 5" id="KW-0812">Transmembrane</keyword>
<dbReference type="AlphaFoldDB" id="A0A0N9HMP8"/>
<dbReference type="STRING" id="860235.AOZ06_15210"/>
<evidence type="ECO:0000256" key="3">
    <source>
        <dbReference type="ARBA" id="ARBA00022989"/>
    </source>
</evidence>
<feature type="transmembrane region" description="Helical" evidence="5">
    <location>
        <begin position="75"/>
        <end position="100"/>
    </location>
</feature>
<comment type="subcellular location">
    <subcellularLocation>
        <location evidence="1">Cell membrane</location>
        <topology evidence="1">Multi-pass membrane protein</topology>
    </subcellularLocation>
</comment>
<feature type="transmembrane region" description="Helical" evidence="5">
    <location>
        <begin position="408"/>
        <end position="430"/>
    </location>
</feature>
<dbReference type="SUPFAM" id="SSF103473">
    <property type="entry name" value="MFS general substrate transporter"/>
    <property type="match status" value="1"/>
</dbReference>
<dbReference type="InterPro" id="IPR020846">
    <property type="entry name" value="MFS_dom"/>
</dbReference>
<keyword evidence="8" id="KW-1185">Reference proteome</keyword>
<evidence type="ECO:0000313" key="8">
    <source>
        <dbReference type="Proteomes" id="UP000063699"/>
    </source>
</evidence>
<dbReference type="Proteomes" id="UP000063699">
    <property type="component" value="Chromosome"/>
</dbReference>
<feature type="domain" description="Major facilitator superfamily (MFS) profile" evidence="6">
    <location>
        <begin position="9"/>
        <end position="434"/>
    </location>
</feature>
<dbReference type="InterPro" id="IPR011701">
    <property type="entry name" value="MFS"/>
</dbReference>
<evidence type="ECO:0000256" key="2">
    <source>
        <dbReference type="ARBA" id="ARBA00022692"/>
    </source>
</evidence>